<dbReference type="GeneID" id="101857201"/>
<comment type="subunit">
    <text evidence="3">The RNase H2 complex is a heterotrimer composed of the catalytic subunit RNASEH2A and the non-catalytic subunits RNASEH2B and RNASEH2C.</text>
</comment>
<evidence type="ECO:0000256" key="2">
    <source>
        <dbReference type="ARBA" id="ARBA00009823"/>
    </source>
</evidence>
<evidence type="ECO:0000256" key="1">
    <source>
        <dbReference type="ARBA" id="ARBA00004123"/>
    </source>
</evidence>
<dbReference type="Gene3D" id="1.10.20.120">
    <property type="match status" value="1"/>
</dbReference>
<evidence type="ECO:0000256" key="7">
    <source>
        <dbReference type="ARBA" id="ARBA00033464"/>
    </source>
</evidence>
<dbReference type="InterPro" id="IPR040456">
    <property type="entry name" value="RNase_H2_suB"/>
</dbReference>
<evidence type="ECO:0000313" key="12">
    <source>
        <dbReference type="RefSeq" id="XP_005105329.1"/>
    </source>
</evidence>
<gene>
    <name evidence="12 13" type="primary">LOC101857201</name>
</gene>
<evidence type="ECO:0000256" key="6">
    <source>
        <dbReference type="ARBA" id="ARBA00024778"/>
    </source>
</evidence>
<feature type="domain" description="Ribonuclease H2 subunit B wHTH" evidence="9">
    <location>
        <begin position="110"/>
        <end position="242"/>
    </location>
</feature>
<keyword evidence="11" id="KW-1185">Reference proteome</keyword>
<dbReference type="PANTHER" id="PTHR13383">
    <property type="entry name" value="RIBONUCLEASE H2 SUBUNIT B"/>
    <property type="match status" value="1"/>
</dbReference>
<evidence type="ECO:0000259" key="9">
    <source>
        <dbReference type="Pfam" id="PF09468"/>
    </source>
</evidence>
<comment type="subcellular location">
    <subcellularLocation>
        <location evidence="1">Nucleus</location>
    </subcellularLocation>
</comment>
<dbReference type="InterPro" id="IPR019024">
    <property type="entry name" value="RNase_H2_suB_wHTH"/>
</dbReference>
<evidence type="ECO:0000259" key="10">
    <source>
        <dbReference type="Pfam" id="PF17745"/>
    </source>
</evidence>
<accession>A0ABM0JZP8</accession>
<dbReference type="PANTHER" id="PTHR13383:SF11">
    <property type="entry name" value="RIBONUCLEASE H2 SUBUNIT B"/>
    <property type="match status" value="1"/>
</dbReference>
<dbReference type="RefSeq" id="XP_005105330.1">
    <property type="nucleotide sequence ID" value="XM_005105273.3"/>
</dbReference>
<comment type="function">
    <text evidence="6">Non catalytic subunit of RNase H2, an endonuclease that specifically degrades the RNA of RNA:DNA hybrids. Participates in DNA replication, possibly by mediating the removal of lagging-strand Okazaki fragment RNA primers during DNA replication. Mediates the excision of single ribonucleotides from DNA:RNA duplexes.</text>
</comment>
<reference evidence="12 13" key="1">
    <citation type="submission" date="2025-05" db="UniProtKB">
        <authorList>
            <consortium name="RefSeq"/>
        </authorList>
    </citation>
    <scope>IDENTIFICATION</scope>
</reference>
<feature type="region of interest" description="Disordered" evidence="8">
    <location>
        <begin position="1"/>
        <end position="26"/>
    </location>
</feature>
<dbReference type="CDD" id="cd09270">
    <property type="entry name" value="RNase_H2-B"/>
    <property type="match status" value="1"/>
</dbReference>
<evidence type="ECO:0000256" key="5">
    <source>
        <dbReference type="ARBA" id="ARBA00023242"/>
    </source>
</evidence>
<dbReference type="Pfam" id="PF17745">
    <property type="entry name" value="Ydr279_N"/>
    <property type="match status" value="1"/>
</dbReference>
<feature type="domain" description="Rnh202 triple barrel" evidence="10">
    <location>
        <begin position="49"/>
        <end position="107"/>
    </location>
</feature>
<protein>
    <recommendedName>
        <fullName evidence="4">Ribonuclease H2 subunit B</fullName>
    </recommendedName>
    <alternativeName>
        <fullName evidence="7">Ribonuclease HI subunit B</fullName>
    </alternativeName>
</protein>
<evidence type="ECO:0000256" key="4">
    <source>
        <dbReference type="ARBA" id="ARBA00019062"/>
    </source>
</evidence>
<keyword evidence="5" id="KW-0539">Nucleus</keyword>
<sequence length="324" mass="35887">MPKPTRQGSNTASSKKSSSATSSTKTQNRWVFITKDEVIGEGPQEPDCQPSICKLRHPRIGAGVLFLVSGDCRSVCELNSFDEKFHSWFIGETVHSGNQIYFATPVDPLFLVLPYLINAGGKANRFMSLEQLVTDEELPDCHKILTCSGMDHILQVADRKDIDDDLQVYRYNSEKTLAWLKAKTDSLADMLEKTQVNVSAKSSQSSMFVRSKTSSASRESYVQYAFGMVSDYLPVAVEEDLRTYLGVPAVQEKPAVVDTVENERPNKKLKLTGDLTPTDDYSAGIDLKKDKSKTGKLTAAQKKLSKVDKTGMKSISSFFKSPKS</sequence>
<proteinExistence type="inferred from homology"/>
<dbReference type="Pfam" id="PF09468">
    <property type="entry name" value="RNase_H2-Ydr279"/>
    <property type="match status" value="1"/>
</dbReference>
<feature type="compositionally biased region" description="Low complexity" evidence="8">
    <location>
        <begin position="11"/>
        <end position="26"/>
    </location>
</feature>
<evidence type="ECO:0000313" key="11">
    <source>
        <dbReference type="Proteomes" id="UP000694888"/>
    </source>
</evidence>
<dbReference type="InterPro" id="IPR041195">
    <property type="entry name" value="Rnh202_N"/>
</dbReference>
<evidence type="ECO:0000256" key="3">
    <source>
        <dbReference type="ARBA" id="ARBA00011277"/>
    </source>
</evidence>
<dbReference type="Gene3D" id="2.20.25.530">
    <property type="match status" value="1"/>
</dbReference>
<organism evidence="11 12">
    <name type="scientific">Aplysia californica</name>
    <name type="common">California sea hare</name>
    <dbReference type="NCBI Taxonomy" id="6500"/>
    <lineage>
        <taxon>Eukaryota</taxon>
        <taxon>Metazoa</taxon>
        <taxon>Spiralia</taxon>
        <taxon>Lophotrochozoa</taxon>
        <taxon>Mollusca</taxon>
        <taxon>Gastropoda</taxon>
        <taxon>Heterobranchia</taxon>
        <taxon>Euthyneura</taxon>
        <taxon>Tectipleura</taxon>
        <taxon>Aplysiida</taxon>
        <taxon>Aplysioidea</taxon>
        <taxon>Aplysiidae</taxon>
        <taxon>Aplysia</taxon>
    </lineage>
</organism>
<evidence type="ECO:0000313" key="13">
    <source>
        <dbReference type="RefSeq" id="XP_005105330.1"/>
    </source>
</evidence>
<comment type="similarity">
    <text evidence="2">Belongs to the RNase H2 subunit B family.</text>
</comment>
<evidence type="ECO:0000256" key="8">
    <source>
        <dbReference type="SAM" id="MobiDB-lite"/>
    </source>
</evidence>
<feature type="compositionally biased region" description="Polar residues" evidence="8">
    <location>
        <begin position="1"/>
        <end position="10"/>
    </location>
</feature>
<name>A0ABM0JZP8_APLCA</name>
<dbReference type="Proteomes" id="UP000694888">
    <property type="component" value="Unplaced"/>
</dbReference>
<dbReference type="RefSeq" id="XP_005105329.1">
    <property type="nucleotide sequence ID" value="XM_005105272.3"/>
</dbReference>